<protein>
    <submittedName>
        <fullName evidence="1">Uncharacterized protein</fullName>
    </submittedName>
</protein>
<gene>
    <name evidence="1" type="ORF">G9U52_15365</name>
</gene>
<name>A0ABX0J511_9BACL</name>
<reference evidence="1" key="1">
    <citation type="submission" date="2020-03" db="EMBL/GenBank/DDBJ databases">
        <title>Draft sequencing of Paenibacilllus sp. S3N08.</title>
        <authorList>
            <person name="Kim D.-U."/>
        </authorList>
    </citation>
    <scope>NUCLEOTIDE SEQUENCE</scope>
    <source>
        <strain evidence="1">S3N08</strain>
    </source>
</reference>
<sequence>MKHGDKVIFLEEVTTWNGKRCRAKVGETGRIIGLVRGDRISVKPDGKNITIHDVSLSNVKLFK</sequence>
<organism evidence="1 2">
    <name type="scientific">Paenibacillus agricola</name>
    <dbReference type="NCBI Taxonomy" id="2716264"/>
    <lineage>
        <taxon>Bacteria</taxon>
        <taxon>Bacillati</taxon>
        <taxon>Bacillota</taxon>
        <taxon>Bacilli</taxon>
        <taxon>Bacillales</taxon>
        <taxon>Paenibacillaceae</taxon>
        <taxon>Paenibacillus</taxon>
    </lineage>
</organism>
<accession>A0ABX0J511</accession>
<comment type="caution">
    <text evidence="1">The sequence shown here is derived from an EMBL/GenBank/DDBJ whole genome shotgun (WGS) entry which is preliminary data.</text>
</comment>
<evidence type="ECO:0000313" key="1">
    <source>
        <dbReference type="EMBL" id="NHN31217.1"/>
    </source>
</evidence>
<evidence type="ECO:0000313" key="2">
    <source>
        <dbReference type="Proteomes" id="UP001165962"/>
    </source>
</evidence>
<proteinExistence type="predicted"/>
<dbReference type="Proteomes" id="UP001165962">
    <property type="component" value="Unassembled WGS sequence"/>
</dbReference>
<dbReference type="RefSeq" id="WP_166151038.1">
    <property type="nucleotide sequence ID" value="NZ_JAAOIW010000005.1"/>
</dbReference>
<keyword evidence="2" id="KW-1185">Reference proteome</keyword>
<dbReference type="EMBL" id="JAAOIW010000005">
    <property type="protein sequence ID" value="NHN31217.1"/>
    <property type="molecule type" value="Genomic_DNA"/>
</dbReference>